<protein>
    <submittedName>
        <fullName evidence="2">Uncharacterized protein</fullName>
    </submittedName>
</protein>
<comment type="caution">
    <text evidence="2">The sequence shown here is derived from an EMBL/GenBank/DDBJ whole genome shotgun (WGS) entry which is preliminary data.</text>
</comment>
<keyword evidence="1" id="KW-1133">Transmembrane helix</keyword>
<proteinExistence type="predicted"/>
<keyword evidence="1" id="KW-0812">Transmembrane</keyword>
<dbReference type="Proteomes" id="UP000603904">
    <property type="component" value="Unassembled WGS sequence"/>
</dbReference>
<organism evidence="2 3">
    <name type="scientific">Microbispora corallina</name>
    <dbReference type="NCBI Taxonomy" id="83302"/>
    <lineage>
        <taxon>Bacteria</taxon>
        <taxon>Bacillati</taxon>
        <taxon>Actinomycetota</taxon>
        <taxon>Actinomycetes</taxon>
        <taxon>Streptosporangiales</taxon>
        <taxon>Streptosporangiaceae</taxon>
        <taxon>Microbispora</taxon>
    </lineage>
</organism>
<evidence type="ECO:0000313" key="3">
    <source>
        <dbReference type="Proteomes" id="UP000603904"/>
    </source>
</evidence>
<evidence type="ECO:0000313" key="2">
    <source>
        <dbReference type="EMBL" id="GIH39156.1"/>
    </source>
</evidence>
<keyword evidence="1" id="KW-0472">Membrane</keyword>
<reference evidence="2 3" key="1">
    <citation type="submission" date="2021-01" db="EMBL/GenBank/DDBJ databases">
        <title>Whole genome shotgun sequence of Microbispora corallina NBRC 16416.</title>
        <authorList>
            <person name="Komaki H."/>
            <person name="Tamura T."/>
        </authorList>
    </citation>
    <scope>NUCLEOTIDE SEQUENCE [LARGE SCALE GENOMIC DNA]</scope>
    <source>
        <strain evidence="2 3">NBRC 16416</strain>
    </source>
</reference>
<dbReference type="RefSeq" id="WP_204056711.1">
    <property type="nucleotide sequence ID" value="NZ_BAAAGP010000016.1"/>
</dbReference>
<evidence type="ECO:0000256" key="1">
    <source>
        <dbReference type="SAM" id="Phobius"/>
    </source>
</evidence>
<gene>
    <name evidence="2" type="ORF">Mco01_21560</name>
</gene>
<accession>A0ABQ4FWH6</accession>
<keyword evidence="3" id="KW-1185">Reference proteome</keyword>
<dbReference type="EMBL" id="BOOC01000006">
    <property type="protein sequence ID" value="GIH39156.1"/>
    <property type="molecule type" value="Genomic_DNA"/>
</dbReference>
<feature type="transmembrane region" description="Helical" evidence="1">
    <location>
        <begin position="43"/>
        <end position="61"/>
    </location>
</feature>
<sequence>MTPVLVRTCAAALFVFAVPHSVFHNLHLHHLSAAEAAVQTISIVVPSVVLPVVVFLMAGGLKQAEIKT</sequence>
<name>A0ABQ4FWH6_9ACTN</name>